<dbReference type="PANTHER" id="PTHR33336">
    <property type="entry name" value="QUINOL MONOOXYGENASE YGIN-RELATED"/>
    <property type="match status" value="1"/>
</dbReference>
<dbReference type="PROSITE" id="PS51725">
    <property type="entry name" value="ABM"/>
    <property type="match status" value="1"/>
</dbReference>
<dbReference type="EMBL" id="JBBKZU010000009">
    <property type="protein sequence ID" value="MEJ8813452.1"/>
    <property type="molecule type" value="Genomic_DNA"/>
</dbReference>
<sequence length="98" mass="11314">MSDFFIVVSLYAKAGLEDQLREQLVAVVEPSRSDEGNLRYELFADRDDPRRFVFVEHWASPQAQQCHHTATAHIRRFNETGASAVEKIEFLYKLDSLV</sequence>
<dbReference type="PANTHER" id="PTHR33336:SF15">
    <property type="entry name" value="ABM DOMAIN-CONTAINING PROTEIN"/>
    <property type="match status" value="1"/>
</dbReference>
<feature type="domain" description="ABM" evidence="1">
    <location>
        <begin position="4"/>
        <end position="94"/>
    </location>
</feature>
<comment type="caution">
    <text evidence="2">The sequence shown here is derived from an EMBL/GenBank/DDBJ whole genome shotgun (WGS) entry which is preliminary data.</text>
</comment>
<dbReference type="InterPro" id="IPR011008">
    <property type="entry name" value="Dimeric_a/b-barrel"/>
</dbReference>
<keyword evidence="2" id="KW-0560">Oxidoreductase</keyword>
<dbReference type="SUPFAM" id="SSF54909">
    <property type="entry name" value="Dimeric alpha+beta barrel"/>
    <property type="match status" value="1"/>
</dbReference>
<dbReference type="InterPro" id="IPR007138">
    <property type="entry name" value="ABM_dom"/>
</dbReference>
<dbReference type="GO" id="GO:0004497">
    <property type="term" value="F:monooxygenase activity"/>
    <property type="evidence" value="ECO:0007669"/>
    <property type="project" value="UniProtKB-KW"/>
</dbReference>
<accession>A0ABU8VJV0</accession>
<keyword evidence="2" id="KW-0503">Monooxygenase</keyword>
<gene>
    <name evidence="2" type="ORF">WKW77_20365</name>
</gene>
<keyword evidence="3" id="KW-1185">Reference proteome</keyword>
<dbReference type="Pfam" id="PF03992">
    <property type="entry name" value="ABM"/>
    <property type="match status" value="1"/>
</dbReference>
<dbReference type="Proteomes" id="UP001365846">
    <property type="component" value="Unassembled WGS sequence"/>
</dbReference>
<evidence type="ECO:0000313" key="2">
    <source>
        <dbReference type="EMBL" id="MEJ8813452.1"/>
    </source>
</evidence>
<reference evidence="2 3" key="1">
    <citation type="submission" date="2024-03" db="EMBL/GenBank/DDBJ databases">
        <title>Novel species of the genus Variovorax.</title>
        <authorList>
            <person name="Liu Q."/>
            <person name="Xin Y.-H."/>
        </authorList>
    </citation>
    <scope>NUCLEOTIDE SEQUENCE [LARGE SCALE GENOMIC DNA]</scope>
    <source>
        <strain evidence="2 3">KACC 18899</strain>
    </source>
</reference>
<dbReference type="InterPro" id="IPR050744">
    <property type="entry name" value="AI-2_Isomerase_LsrG"/>
</dbReference>
<name>A0ABU8VJV0_9BURK</name>
<proteinExistence type="predicted"/>
<evidence type="ECO:0000313" key="3">
    <source>
        <dbReference type="Proteomes" id="UP001365846"/>
    </source>
</evidence>
<dbReference type="RefSeq" id="WP_340358698.1">
    <property type="nucleotide sequence ID" value="NZ_JBBKZU010000009.1"/>
</dbReference>
<dbReference type="EC" id="1.-.-.-" evidence="2"/>
<evidence type="ECO:0000259" key="1">
    <source>
        <dbReference type="PROSITE" id="PS51725"/>
    </source>
</evidence>
<organism evidence="2 3">
    <name type="scientific">Variovorax ureilyticus</name>
    <dbReference type="NCBI Taxonomy" id="1836198"/>
    <lineage>
        <taxon>Bacteria</taxon>
        <taxon>Pseudomonadati</taxon>
        <taxon>Pseudomonadota</taxon>
        <taxon>Betaproteobacteria</taxon>
        <taxon>Burkholderiales</taxon>
        <taxon>Comamonadaceae</taxon>
        <taxon>Variovorax</taxon>
    </lineage>
</organism>
<dbReference type="Gene3D" id="3.30.70.100">
    <property type="match status" value="1"/>
</dbReference>
<protein>
    <submittedName>
        <fullName evidence="2">Quinol monooxygenase</fullName>
        <ecNumber evidence="2">1.-.-.-</ecNumber>
    </submittedName>
</protein>